<dbReference type="InterPro" id="IPR052603">
    <property type="entry name" value="EFCB6"/>
</dbReference>
<dbReference type="Proteomes" id="UP001219934">
    <property type="component" value="Unassembled WGS sequence"/>
</dbReference>
<protein>
    <recommendedName>
        <fullName evidence="3">EF-hand domain-containing protein</fullName>
    </recommendedName>
</protein>
<sequence length="101" mass="11652">MPLLFIGGNLATLIRVFDCKREGHIQQHEFRRILDNYGIHLTDKEFQRLRNHYSPNNNSTISYELFLDKLGFGDSCNFKIAPVCAKIEVSSRGTTPPERIK</sequence>
<dbReference type="InterPro" id="IPR011992">
    <property type="entry name" value="EF-hand-dom_pair"/>
</dbReference>
<gene>
    <name evidence="1" type="ORF">JOQ06_003850</name>
</gene>
<dbReference type="PANTHER" id="PTHR20875">
    <property type="entry name" value="EF-HAND CALCIUM-BINDING DOMAIN-CONTAINING PROTEIN 6-RELATED"/>
    <property type="match status" value="1"/>
</dbReference>
<dbReference type="PANTHER" id="PTHR20875:SF2">
    <property type="entry name" value="EF-HAND CALCIUM-BINDING DOMAIN-CONTAINING PROTEIN 6"/>
    <property type="match status" value="1"/>
</dbReference>
<dbReference type="AlphaFoldDB" id="A0AAD6AHQ0"/>
<proteinExistence type="predicted"/>
<dbReference type="EMBL" id="JAPTMU010000022">
    <property type="protein sequence ID" value="KAJ4924901.1"/>
    <property type="molecule type" value="Genomic_DNA"/>
</dbReference>
<accession>A0AAD6AHQ0</accession>
<evidence type="ECO:0000313" key="2">
    <source>
        <dbReference type="Proteomes" id="UP001219934"/>
    </source>
</evidence>
<evidence type="ECO:0000313" key="1">
    <source>
        <dbReference type="EMBL" id="KAJ4924901.1"/>
    </source>
</evidence>
<evidence type="ECO:0008006" key="3">
    <source>
        <dbReference type="Google" id="ProtNLM"/>
    </source>
</evidence>
<dbReference type="GO" id="GO:0005654">
    <property type="term" value="C:nucleoplasm"/>
    <property type="evidence" value="ECO:0007669"/>
    <property type="project" value="TreeGrafter"/>
</dbReference>
<organism evidence="1 2">
    <name type="scientific">Pogonophryne albipinna</name>
    <dbReference type="NCBI Taxonomy" id="1090488"/>
    <lineage>
        <taxon>Eukaryota</taxon>
        <taxon>Metazoa</taxon>
        <taxon>Chordata</taxon>
        <taxon>Craniata</taxon>
        <taxon>Vertebrata</taxon>
        <taxon>Euteleostomi</taxon>
        <taxon>Actinopterygii</taxon>
        <taxon>Neopterygii</taxon>
        <taxon>Teleostei</taxon>
        <taxon>Neoteleostei</taxon>
        <taxon>Acanthomorphata</taxon>
        <taxon>Eupercaria</taxon>
        <taxon>Perciformes</taxon>
        <taxon>Notothenioidei</taxon>
        <taxon>Pogonophryne</taxon>
    </lineage>
</organism>
<dbReference type="SUPFAM" id="SSF47473">
    <property type="entry name" value="EF-hand"/>
    <property type="match status" value="1"/>
</dbReference>
<keyword evidence="2" id="KW-1185">Reference proteome</keyword>
<dbReference type="Gene3D" id="1.10.238.10">
    <property type="entry name" value="EF-hand"/>
    <property type="match status" value="1"/>
</dbReference>
<reference evidence="1" key="1">
    <citation type="submission" date="2022-11" db="EMBL/GenBank/DDBJ databases">
        <title>Chromosome-level genome of Pogonophryne albipinna.</title>
        <authorList>
            <person name="Jo E."/>
        </authorList>
    </citation>
    <scope>NUCLEOTIDE SEQUENCE</scope>
    <source>
        <strain evidence="1">SGF0006</strain>
        <tissue evidence="1">Muscle</tissue>
    </source>
</reference>
<name>A0AAD6AHQ0_9TELE</name>
<comment type="caution">
    <text evidence="1">The sequence shown here is derived from an EMBL/GenBank/DDBJ whole genome shotgun (WGS) entry which is preliminary data.</text>
</comment>